<organism evidence="2 3">
    <name type="scientific">Crotalus adamanteus</name>
    <name type="common">Eastern diamondback rattlesnake</name>
    <dbReference type="NCBI Taxonomy" id="8729"/>
    <lineage>
        <taxon>Eukaryota</taxon>
        <taxon>Metazoa</taxon>
        <taxon>Chordata</taxon>
        <taxon>Craniata</taxon>
        <taxon>Vertebrata</taxon>
        <taxon>Euteleostomi</taxon>
        <taxon>Lepidosauria</taxon>
        <taxon>Squamata</taxon>
        <taxon>Bifurcata</taxon>
        <taxon>Unidentata</taxon>
        <taxon>Episquamata</taxon>
        <taxon>Toxicofera</taxon>
        <taxon>Serpentes</taxon>
        <taxon>Colubroidea</taxon>
        <taxon>Viperidae</taxon>
        <taxon>Crotalinae</taxon>
        <taxon>Crotalus</taxon>
    </lineage>
</organism>
<dbReference type="AlphaFoldDB" id="A0AAW1B0S5"/>
<gene>
    <name evidence="2" type="ORF">NXF25_018888</name>
</gene>
<reference evidence="2 3" key="1">
    <citation type="journal article" date="2024" name="Proc. Natl. Acad. Sci. U.S.A.">
        <title>The genetic regulatory architecture and epigenomic basis for age-related changes in rattlesnake venom.</title>
        <authorList>
            <person name="Hogan M.P."/>
            <person name="Holding M.L."/>
            <person name="Nystrom G.S."/>
            <person name="Colston T.J."/>
            <person name="Bartlett D.A."/>
            <person name="Mason A.J."/>
            <person name="Ellsworth S.A."/>
            <person name="Rautsaw R.M."/>
            <person name="Lawrence K.C."/>
            <person name="Strickland J.L."/>
            <person name="He B."/>
            <person name="Fraser P."/>
            <person name="Margres M.J."/>
            <person name="Gilbert D.M."/>
            <person name="Gibbs H.L."/>
            <person name="Parkinson C.L."/>
            <person name="Rokyta D.R."/>
        </authorList>
    </citation>
    <scope>NUCLEOTIDE SEQUENCE [LARGE SCALE GENOMIC DNA]</scope>
    <source>
        <strain evidence="2">DRR0105</strain>
    </source>
</reference>
<evidence type="ECO:0000313" key="3">
    <source>
        <dbReference type="Proteomes" id="UP001474421"/>
    </source>
</evidence>
<accession>A0AAW1B0S5</accession>
<keyword evidence="3" id="KW-1185">Reference proteome</keyword>
<proteinExistence type="predicted"/>
<dbReference type="EMBL" id="JAOTOJ010000009">
    <property type="protein sequence ID" value="KAK9395527.1"/>
    <property type="molecule type" value="Genomic_DNA"/>
</dbReference>
<dbReference type="Proteomes" id="UP001474421">
    <property type="component" value="Unassembled WGS sequence"/>
</dbReference>
<comment type="caution">
    <text evidence="2">The sequence shown here is derived from an EMBL/GenBank/DDBJ whole genome shotgun (WGS) entry which is preliminary data.</text>
</comment>
<feature type="region of interest" description="Disordered" evidence="1">
    <location>
        <begin position="108"/>
        <end position="140"/>
    </location>
</feature>
<dbReference type="PANTHER" id="PTHR35084:SF1">
    <property type="entry name" value="TCF3 FUSION PARTNER"/>
    <property type="match status" value="1"/>
</dbReference>
<dbReference type="GO" id="GO:0031011">
    <property type="term" value="C:Ino80 complex"/>
    <property type="evidence" value="ECO:0007669"/>
    <property type="project" value="TreeGrafter"/>
</dbReference>
<dbReference type="GO" id="GO:0043065">
    <property type="term" value="P:positive regulation of apoptotic process"/>
    <property type="evidence" value="ECO:0007669"/>
    <property type="project" value="TreeGrafter"/>
</dbReference>
<protein>
    <submittedName>
        <fullName evidence="2">TCF3 fusion partner-like</fullName>
    </submittedName>
</protein>
<evidence type="ECO:0000313" key="2">
    <source>
        <dbReference type="EMBL" id="KAK9395527.1"/>
    </source>
</evidence>
<name>A0AAW1B0S5_CROAD</name>
<dbReference type="InterPro" id="IPR033555">
    <property type="entry name" value="TFPT"/>
</dbReference>
<dbReference type="PANTHER" id="PTHR35084">
    <property type="entry name" value="TCF3 FUSION PARTNER"/>
    <property type="match status" value="1"/>
</dbReference>
<feature type="region of interest" description="Disordered" evidence="1">
    <location>
        <begin position="22"/>
        <end position="91"/>
    </location>
</feature>
<sequence>MRVLDSYDDDYRQGHLDIVLEDEGIHSADVATPGNTGNEPCEKEAPRCLSAQEPESLSPSEGPMSKKRRRHLREEKEGRMRRAAPTLLPMDDFPVQIKSEEDFQCEQDDVLSSAWQQSSPQDKLLHYSKFPSPGACSDFD</sequence>
<evidence type="ECO:0000256" key="1">
    <source>
        <dbReference type="SAM" id="MobiDB-lite"/>
    </source>
</evidence>
<dbReference type="GO" id="GO:0097190">
    <property type="term" value="P:apoptotic signaling pathway"/>
    <property type="evidence" value="ECO:0007669"/>
    <property type="project" value="TreeGrafter"/>
</dbReference>
<dbReference type="GO" id="GO:0003677">
    <property type="term" value="F:DNA binding"/>
    <property type="evidence" value="ECO:0007669"/>
    <property type="project" value="TreeGrafter"/>
</dbReference>